<dbReference type="EMBL" id="BGPR01004712">
    <property type="protein sequence ID" value="GBN02573.1"/>
    <property type="molecule type" value="Genomic_DNA"/>
</dbReference>
<evidence type="ECO:0000313" key="2">
    <source>
        <dbReference type="Proteomes" id="UP000499080"/>
    </source>
</evidence>
<keyword evidence="2" id="KW-1185">Reference proteome</keyword>
<evidence type="ECO:0000313" key="1">
    <source>
        <dbReference type="EMBL" id="GBN02573.1"/>
    </source>
</evidence>
<accession>A0A4Y2KME0</accession>
<comment type="caution">
    <text evidence="1">The sequence shown here is derived from an EMBL/GenBank/DDBJ whole genome shotgun (WGS) entry which is preliminary data.</text>
</comment>
<organism evidence="1 2">
    <name type="scientific">Araneus ventricosus</name>
    <name type="common">Orbweaver spider</name>
    <name type="synonym">Epeira ventricosa</name>
    <dbReference type="NCBI Taxonomy" id="182803"/>
    <lineage>
        <taxon>Eukaryota</taxon>
        <taxon>Metazoa</taxon>
        <taxon>Ecdysozoa</taxon>
        <taxon>Arthropoda</taxon>
        <taxon>Chelicerata</taxon>
        <taxon>Arachnida</taxon>
        <taxon>Araneae</taxon>
        <taxon>Araneomorphae</taxon>
        <taxon>Entelegynae</taxon>
        <taxon>Araneoidea</taxon>
        <taxon>Araneidae</taxon>
        <taxon>Araneus</taxon>
    </lineage>
</organism>
<gene>
    <name evidence="1" type="ORF">AVEN_89535_1</name>
</gene>
<dbReference type="OrthoDB" id="734028at2759"/>
<dbReference type="AlphaFoldDB" id="A0A4Y2KME0"/>
<reference evidence="1 2" key="1">
    <citation type="journal article" date="2019" name="Sci. Rep.">
        <title>Orb-weaving spider Araneus ventricosus genome elucidates the spidroin gene catalogue.</title>
        <authorList>
            <person name="Kono N."/>
            <person name="Nakamura H."/>
            <person name="Ohtoshi R."/>
            <person name="Moran D.A.P."/>
            <person name="Shinohara A."/>
            <person name="Yoshida Y."/>
            <person name="Fujiwara M."/>
            <person name="Mori M."/>
            <person name="Tomita M."/>
            <person name="Arakawa K."/>
        </authorList>
    </citation>
    <scope>NUCLEOTIDE SEQUENCE [LARGE SCALE GENOMIC DNA]</scope>
</reference>
<protein>
    <submittedName>
        <fullName evidence="1">Uncharacterized protein</fullName>
    </submittedName>
</protein>
<name>A0A4Y2KME0_ARAVE</name>
<dbReference type="Proteomes" id="UP000499080">
    <property type="component" value="Unassembled WGS sequence"/>
</dbReference>
<proteinExistence type="predicted"/>
<sequence>MPLRLTGWIAMSWREGCPSAYGYDARPSSSVRGDRGGVSWSSKEWLGLSYFEWVLSLSLYGDGTKHFCLQGELCLNQKKRPLWLTGWIAMSWRDSCPAYGMMLGRALRSEGTGGGVSWSSIGRLGLSYLEWEGRSLRKSTAALAVSGAPLSASSIRNFGTRIGSEDWGRQARIQSRCGTALGLGETGWSDSVRFGPDQRQGLPVECLSCAVDRAFVRTDGFGGQLRAYSELAHSCYGYKAQGGVLLIKTKHCDR</sequence>